<dbReference type="Pfam" id="PF12697">
    <property type="entry name" value="Abhydrolase_6"/>
    <property type="match status" value="1"/>
</dbReference>
<dbReference type="EMBL" id="BAAAQK010000004">
    <property type="protein sequence ID" value="GAA1838084.1"/>
    <property type="molecule type" value="Genomic_DNA"/>
</dbReference>
<reference evidence="3 4" key="1">
    <citation type="journal article" date="2019" name="Int. J. Syst. Evol. Microbiol.">
        <title>The Global Catalogue of Microorganisms (GCM) 10K type strain sequencing project: providing services to taxonomists for standard genome sequencing and annotation.</title>
        <authorList>
            <consortium name="The Broad Institute Genomics Platform"/>
            <consortium name="The Broad Institute Genome Sequencing Center for Infectious Disease"/>
            <person name="Wu L."/>
            <person name="Ma J."/>
        </authorList>
    </citation>
    <scope>NUCLEOTIDE SEQUENCE [LARGE SCALE GENOMIC DNA]</scope>
    <source>
        <strain evidence="3 4">JCM 16009</strain>
    </source>
</reference>
<comment type="caution">
    <text evidence="3">The sequence shown here is derived from an EMBL/GenBank/DDBJ whole genome shotgun (WGS) entry which is preliminary data.</text>
</comment>
<dbReference type="SUPFAM" id="SSF53474">
    <property type="entry name" value="alpha/beta-Hydrolases"/>
    <property type="match status" value="1"/>
</dbReference>
<dbReference type="PRINTS" id="PR00412">
    <property type="entry name" value="EPOXHYDRLASE"/>
</dbReference>
<organism evidence="3 4">
    <name type="scientific">Pseudonocardia ailaonensis</name>
    <dbReference type="NCBI Taxonomy" id="367279"/>
    <lineage>
        <taxon>Bacteria</taxon>
        <taxon>Bacillati</taxon>
        <taxon>Actinomycetota</taxon>
        <taxon>Actinomycetes</taxon>
        <taxon>Pseudonocardiales</taxon>
        <taxon>Pseudonocardiaceae</taxon>
        <taxon>Pseudonocardia</taxon>
    </lineage>
</organism>
<dbReference type="RefSeq" id="WP_344414060.1">
    <property type="nucleotide sequence ID" value="NZ_BAAAQK010000004.1"/>
</dbReference>
<evidence type="ECO:0000256" key="1">
    <source>
        <dbReference type="ARBA" id="ARBA00022559"/>
    </source>
</evidence>
<protein>
    <submittedName>
        <fullName evidence="3">Alpha/beta hydrolase</fullName>
    </submittedName>
</protein>
<dbReference type="Gene3D" id="3.40.50.1820">
    <property type="entry name" value="alpha/beta hydrolase"/>
    <property type="match status" value="1"/>
</dbReference>
<keyword evidence="3" id="KW-0378">Hydrolase</keyword>
<dbReference type="GO" id="GO:0016787">
    <property type="term" value="F:hydrolase activity"/>
    <property type="evidence" value="ECO:0007669"/>
    <property type="project" value="UniProtKB-KW"/>
</dbReference>
<feature type="domain" description="AB hydrolase-1" evidence="2">
    <location>
        <begin position="27"/>
        <end position="264"/>
    </location>
</feature>
<accession>A0ABN2MTC3</accession>
<keyword evidence="4" id="KW-1185">Reference proteome</keyword>
<gene>
    <name evidence="3" type="ORF">GCM10009836_16180</name>
</gene>
<dbReference type="PANTHER" id="PTHR43433">
    <property type="entry name" value="HYDROLASE, ALPHA/BETA FOLD FAMILY PROTEIN"/>
    <property type="match status" value="1"/>
</dbReference>
<proteinExistence type="predicted"/>
<dbReference type="PANTHER" id="PTHR43433:SF5">
    <property type="entry name" value="AB HYDROLASE-1 DOMAIN-CONTAINING PROTEIN"/>
    <property type="match status" value="1"/>
</dbReference>
<sequence length="274" mass="28756">MTTSLQHVTSADGTRIAVRRVGTGRPLVVLPGAMNGIDSWSAVAAELDGFEVWLVARRGYPPSDEGPGEKSFAAETADVRALVEAADRGDGVHLAGHSYGALLALHTALADPSRLRSLLLYEPPVLAIGDHLPQALADYRARLAAGSPEGAIMGFLTEVAGVTPQVMAALQEQAGEIDPDDDLEPGEFVTGVLHDLEALAGAWPGAAHFADVGVPTLLMAGADSWDPLPASADALERVLPDVRRVTWPGQSHFANMADPALVARTIRDFVGPDR</sequence>
<keyword evidence="1" id="KW-0575">Peroxidase</keyword>
<evidence type="ECO:0000259" key="2">
    <source>
        <dbReference type="Pfam" id="PF12697"/>
    </source>
</evidence>
<evidence type="ECO:0000313" key="4">
    <source>
        <dbReference type="Proteomes" id="UP001500449"/>
    </source>
</evidence>
<name>A0ABN2MTC3_9PSEU</name>
<dbReference type="InterPro" id="IPR000639">
    <property type="entry name" value="Epox_hydrolase-like"/>
</dbReference>
<keyword evidence="1" id="KW-0560">Oxidoreductase</keyword>
<dbReference type="Proteomes" id="UP001500449">
    <property type="component" value="Unassembled WGS sequence"/>
</dbReference>
<evidence type="ECO:0000313" key="3">
    <source>
        <dbReference type="EMBL" id="GAA1838084.1"/>
    </source>
</evidence>
<dbReference type="InterPro" id="IPR000073">
    <property type="entry name" value="AB_hydrolase_1"/>
</dbReference>
<dbReference type="InterPro" id="IPR050471">
    <property type="entry name" value="AB_hydrolase"/>
</dbReference>
<dbReference type="InterPro" id="IPR029058">
    <property type="entry name" value="AB_hydrolase_fold"/>
</dbReference>